<gene>
    <name evidence="1" type="ORF">FWK35_00021617</name>
</gene>
<evidence type="ECO:0000313" key="1">
    <source>
        <dbReference type="EMBL" id="KAF0736563.1"/>
    </source>
</evidence>
<dbReference type="EMBL" id="VUJU01008039">
    <property type="protein sequence ID" value="KAF0736563.1"/>
    <property type="molecule type" value="Genomic_DNA"/>
</dbReference>
<dbReference type="OrthoDB" id="6598281at2759"/>
<proteinExistence type="predicted"/>
<sequence length="334" mass="38690">MLMSDIKHNNVSETGVREQCIFHKIQHFHVTENLVCDFMHDIPEGVARYDMALIIGERKNVPPLIRETNIKKGILIMSASEMLCLIRFFSLMVGELVQTSSNFWKLYLLLYRITDLCCARKIHRDSSFLLDSLVYEHNKLYLLLSKSTLKPKFHMFTQYGHILRKNGPIILTSSIRFEAKHKILKSLANVIPYQNLKLALGKCINSSSEFSPTIFTQIPKELKINCFLASWLEFKGIYYKKKVLIVMETNLDGSIFGEIVFILVGENKVPFFLLKPLNTIGYDFHYHAYEIGGDNLNDNNNLVRYYVHDLCDPTHTVLRVIGINKRYATLRYAL</sequence>
<comment type="caution">
    <text evidence="1">The sequence shown here is derived from an EMBL/GenBank/DDBJ whole genome shotgun (WGS) entry which is preliminary data.</text>
</comment>
<name>A0A6G0X909_APHCR</name>
<keyword evidence="2" id="KW-1185">Reference proteome</keyword>
<organism evidence="1 2">
    <name type="scientific">Aphis craccivora</name>
    <name type="common">Cowpea aphid</name>
    <dbReference type="NCBI Taxonomy" id="307492"/>
    <lineage>
        <taxon>Eukaryota</taxon>
        <taxon>Metazoa</taxon>
        <taxon>Ecdysozoa</taxon>
        <taxon>Arthropoda</taxon>
        <taxon>Hexapoda</taxon>
        <taxon>Insecta</taxon>
        <taxon>Pterygota</taxon>
        <taxon>Neoptera</taxon>
        <taxon>Paraneoptera</taxon>
        <taxon>Hemiptera</taxon>
        <taxon>Sternorrhyncha</taxon>
        <taxon>Aphidomorpha</taxon>
        <taxon>Aphidoidea</taxon>
        <taxon>Aphididae</taxon>
        <taxon>Aphidini</taxon>
        <taxon>Aphis</taxon>
        <taxon>Aphis</taxon>
    </lineage>
</organism>
<dbReference type="Proteomes" id="UP000478052">
    <property type="component" value="Unassembled WGS sequence"/>
</dbReference>
<accession>A0A6G0X909</accession>
<reference evidence="1 2" key="1">
    <citation type="submission" date="2019-08" db="EMBL/GenBank/DDBJ databases">
        <title>Whole genome of Aphis craccivora.</title>
        <authorList>
            <person name="Voronova N.V."/>
            <person name="Shulinski R.S."/>
            <person name="Bandarenka Y.V."/>
            <person name="Zhorov D.G."/>
            <person name="Warner D."/>
        </authorList>
    </citation>
    <scope>NUCLEOTIDE SEQUENCE [LARGE SCALE GENOMIC DNA]</scope>
    <source>
        <strain evidence="1">180601</strain>
        <tissue evidence="1">Whole Body</tissue>
    </source>
</reference>
<protein>
    <submittedName>
        <fullName evidence="1">Lebercilin domain-containing protein</fullName>
    </submittedName>
</protein>
<evidence type="ECO:0000313" key="2">
    <source>
        <dbReference type="Proteomes" id="UP000478052"/>
    </source>
</evidence>
<dbReference type="AlphaFoldDB" id="A0A6G0X909"/>